<organism evidence="2 3">
    <name type="scientific">Megasphaera elsdenii</name>
    <dbReference type="NCBI Taxonomy" id="907"/>
    <lineage>
        <taxon>Bacteria</taxon>
        <taxon>Bacillati</taxon>
        <taxon>Bacillota</taxon>
        <taxon>Negativicutes</taxon>
        <taxon>Veillonellales</taxon>
        <taxon>Veillonellaceae</taxon>
        <taxon>Megasphaera</taxon>
    </lineage>
</organism>
<gene>
    <name evidence="2" type="ORF">C6Y28_05755</name>
</gene>
<reference evidence="2 3" key="1">
    <citation type="journal article" date="2018" name="Genome Announc.">
        <title>Complete genomes of two Megasphaera elsdenii strains, NCIMB 702410 and ATCC 25940.</title>
        <authorList>
            <person name="Hatmaker E.A."/>
            <person name="O'Dell K."/>
            <person name="Riley L.A."/>
            <person name="Klingeman D.M."/>
            <person name="Guss A.M."/>
        </authorList>
    </citation>
    <scope>NUCLEOTIDE SEQUENCE [LARGE SCALE GENOMIC DNA]</scope>
    <source>
        <strain evidence="2 3">NCIMB702410</strain>
    </source>
</reference>
<proteinExistence type="predicted"/>
<feature type="transmembrane region" description="Helical" evidence="1">
    <location>
        <begin position="134"/>
        <end position="152"/>
    </location>
</feature>
<dbReference type="OrthoDB" id="1625670at2"/>
<dbReference type="AlphaFoldDB" id="A0A2S0M6R7"/>
<dbReference type="EMBL" id="CP027569">
    <property type="protein sequence ID" value="AVO27148.1"/>
    <property type="molecule type" value="Genomic_DNA"/>
</dbReference>
<evidence type="ECO:0008006" key="4">
    <source>
        <dbReference type="Google" id="ProtNLM"/>
    </source>
</evidence>
<feature type="transmembrane region" description="Helical" evidence="1">
    <location>
        <begin position="76"/>
        <end position="92"/>
    </location>
</feature>
<keyword evidence="1" id="KW-0472">Membrane</keyword>
<protein>
    <recommendedName>
        <fullName evidence="4">GHKL domain-containing protein</fullName>
    </recommendedName>
</protein>
<keyword evidence="1" id="KW-0812">Transmembrane</keyword>
<feature type="transmembrane region" description="Helical" evidence="1">
    <location>
        <begin position="6"/>
        <end position="25"/>
    </location>
</feature>
<dbReference type="Proteomes" id="UP000238358">
    <property type="component" value="Chromosome"/>
</dbReference>
<feature type="transmembrane region" description="Helical" evidence="1">
    <location>
        <begin position="37"/>
        <end position="56"/>
    </location>
</feature>
<accession>A0A2S0M6R7</accession>
<dbReference type="RefSeq" id="WP_027895384.1">
    <property type="nucleotide sequence ID" value="NZ_CP027569.1"/>
</dbReference>
<feature type="transmembrane region" description="Helical" evidence="1">
    <location>
        <begin position="197"/>
        <end position="216"/>
    </location>
</feature>
<name>A0A2S0M6R7_MEGEL</name>
<keyword evidence="1" id="KW-1133">Transmembrane helix</keyword>
<evidence type="ECO:0000313" key="2">
    <source>
        <dbReference type="EMBL" id="AVO27148.1"/>
    </source>
</evidence>
<feature type="transmembrane region" description="Helical" evidence="1">
    <location>
        <begin position="164"/>
        <end position="185"/>
    </location>
</feature>
<evidence type="ECO:0000256" key="1">
    <source>
        <dbReference type="SAM" id="Phobius"/>
    </source>
</evidence>
<evidence type="ECO:0000313" key="3">
    <source>
        <dbReference type="Proteomes" id="UP000238358"/>
    </source>
</evidence>
<sequence length="438" mass="50673">MDFAAAMVLAGMISFVPPTIVLYLALSPALSKQERRYTAWSFAIILILETILYLYFFHIGMFKMEWLSFKKMLLTYWPPLLLATFIISQPYFYQNLFVAGMEGLYISFLHTTCMSVTMVFITKGEFLDYCVLYLFAYSLVYVISAPLLLKFFRDLFFKYRTFSMLAFWKYAAWIPILISTYSAVLALRPGPLPEDNMISRVFQALSGIFMAVIMYTGTRQMSHQVHTQQKSHLLGAQMEALSDYTGLLQEMQKRMSIFRHDSRHQLRLLSELIQQGDDEAALTFLDTLHTELQETQLQKWTKNKFINTAVSPGLERMRRAGFDVTVSLPLPQSLPFEIDLGSLMAKAIQILEQALEKQPENHRIFFMGSHRTHDSLIIIVKHWIAEDDAAENTDFLRYEPYGQIVPALNAFSTAYDASFRYDLKEHMVSLYLTIPYSN</sequence>
<feature type="transmembrane region" description="Helical" evidence="1">
    <location>
        <begin position="104"/>
        <end position="122"/>
    </location>
</feature>